<feature type="signal peptide" evidence="2">
    <location>
        <begin position="1"/>
        <end position="22"/>
    </location>
</feature>
<dbReference type="EMBL" id="JBBUKT010000009">
    <property type="protein sequence ID" value="MEK7952988.1"/>
    <property type="molecule type" value="Genomic_DNA"/>
</dbReference>
<proteinExistence type="predicted"/>
<protein>
    <recommendedName>
        <fullName evidence="5">Lipoprotein</fullName>
    </recommendedName>
</protein>
<feature type="chain" id="PRO_5046946037" description="Lipoprotein" evidence="2">
    <location>
        <begin position="23"/>
        <end position="277"/>
    </location>
</feature>
<comment type="caution">
    <text evidence="3">The sequence shown here is derived from an EMBL/GenBank/DDBJ whole genome shotgun (WGS) entry which is preliminary data.</text>
</comment>
<sequence>MKRALPYLGAALVALLLPSCLENTTTIKLNKDGSGTITEETLFSAEASAMMADMPAGGENPVGKFSDPKKAAESAAKMGEGVTVEKTEALKKDGRVGGRVVYKFKDINQVKFKPGGAMADAGKDMGPPGDAPDGAAAKPEDKPMTFTYKDGVLKMMNPDAKPKGDAKKPDAEKGAAPDKEEETDPQSLAMAQQMFKDMRITVKLEVADGIAETDATYKDGNVVTLIDMPFGKIISDPVNMKKLEAMKDASPADAAAAFKDIPGLKIETKDEVTVKVK</sequence>
<keyword evidence="4" id="KW-1185">Reference proteome</keyword>
<gene>
    <name evidence="3" type="ORF">WKV53_20915</name>
</gene>
<feature type="compositionally biased region" description="Basic and acidic residues" evidence="1">
    <location>
        <begin position="160"/>
        <end position="178"/>
    </location>
</feature>
<evidence type="ECO:0000313" key="4">
    <source>
        <dbReference type="Proteomes" id="UP001371305"/>
    </source>
</evidence>
<feature type="region of interest" description="Disordered" evidence="1">
    <location>
        <begin position="115"/>
        <end position="187"/>
    </location>
</feature>
<evidence type="ECO:0000256" key="2">
    <source>
        <dbReference type="SAM" id="SignalP"/>
    </source>
</evidence>
<organism evidence="3 4">
    <name type="scientific">Luteolibacter soli</name>
    <dbReference type="NCBI Taxonomy" id="3135280"/>
    <lineage>
        <taxon>Bacteria</taxon>
        <taxon>Pseudomonadati</taxon>
        <taxon>Verrucomicrobiota</taxon>
        <taxon>Verrucomicrobiia</taxon>
        <taxon>Verrucomicrobiales</taxon>
        <taxon>Verrucomicrobiaceae</taxon>
        <taxon>Luteolibacter</taxon>
    </lineage>
</organism>
<evidence type="ECO:0000313" key="3">
    <source>
        <dbReference type="EMBL" id="MEK7952988.1"/>
    </source>
</evidence>
<dbReference type="RefSeq" id="WP_341406747.1">
    <property type="nucleotide sequence ID" value="NZ_JBBUKT010000009.1"/>
</dbReference>
<reference evidence="3 4" key="1">
    <citation type="submission" date="2024-04" db="EMBL/GenBank/DDBJ databases">
        <title>Luteolibacter sp. isolated from soil.</title>
        <authorList>
            <person name="An J."/>
        </authorList>
    </citation>
    <scope>NUCLEOTIDE SEQUENCE [LARGE SCALE GENOMIC DNA]</scope>
    <source>
        <strain evidence="3 4">Y139</strain>
    </source>
</reference>
<evidence type="ECO:0008006" key="5">
    <source>
        <dbReference type="Google" id="ProtNLM"/>
    </source>
</evidence>
<evidence type="ECO:0000256" key="1">
    <source>
        <dbReference type="SAM" id="MobiDB-lite"/>
    </source>
</evidence>
<dbReference type="Proteomes" id="UP001371305">
    <property type="component" value="Unassembled WGS sequence"/>
</dbReference>
<name>A0ABU9AZK5_9BACT</name>
<feature type="compositionally biased region" description="Low complexity" evidence="1">
    <location>
        <begin position="115"/>
        <end position="137"/>
    </location>
</feature>
<keyword evidence="2" id="KW-0732">Signal</keyword>
<accession>A0ABU9AZK5</accession>